<keyword evidence="1" id="KW-0472">Membrane</keyword>
<keyword evidence="1" id="KW-0812">Transmembrane</keyword>
<evidence type="ECO:0000256" key="1">
    <source>
        <dbReference type="SAM" id="Phobius"/>
    </source>
</evidence>
<evidence type="ECO:0008006" key="4">
    <source>
        <dbReference type="Google" id="ProtNLM"/>
    </source>
</evidence>
<reference evidence="2" key="1">
    <citation type="submission" date="2022-12" db="EMBL/GenBank/DDBJ databases">
        <title>Draft genome assemblies for two species of Escallonia (Escalloniales).</title>
        <authorList>
            <person name="Chanderbali A."/>
            <person name="Dervinis C."/>
            <person name="Anghel I."/>
            <person name="Soltis D."/>
            <person name="Soltis P."/>
            <person name="Zapata F."/>
        </authorList>
    </citation>
    <scope>NUCLEOTIDE SEQUENCE</scope>
    <source>
        <strain evidence="2">UCBG92.1500</strain>
        <tissue evidence="2">Leaf</tissue>
    </source>
</reference>
<dbReference type="Proteomes" id="UP001187471">
    <property type="component" value="Unassembled WGS sequence"/>
</dbReference>
<accession>A0AA88S8X3</accession>
<sequence length="166" mass="18448">MTKGGDGNSAKCLAYLAAFIVFQTATLTLFALTVMRIESPKVRFDSVAVTEISSSNPNAPSFSMKLTTQFTIRNTNFGHFKYRNGTLTILYNGMAVGEAFIAEGRFRFKFLPNKEKRTMEKSFHNTVTPWVETLPTVSRIIRPPTTVGLLFFDGATSPPFFGSTPR</sequence>
<dbReference type="EMBL" id="JAVXUO010001220">
    <property type="protein sequence ID" value="KAK2984595.1"/>
    <property type="molecule type" value="Genomic_DNA"/>
</dbReference>
<evidence type="ECO:0000313" key="2">
    <source>
        <dbReference type="EMBL" id="KAK2984595.1"/>
    </source>
</evidence>
<dbReference type="AlphaFoldDB" id="A0AA88S8X3"/>
<comment type="caution">
    <text evidence="2">The sequence shown here is derived from an EMBL/GenBank/DDBJ whole genome shotgun (WGS) entry which is preliminary data.</text>
</comment>
<organism evidence="2 3">
    <name type="scientific">Escallonia rubra</name>
    <dbReference type="NCBI Taxonomy" id="112253"/>
    <lineage>
        <taxon>Eukaryota</taxon>
        <taxon>Viridiplantae</taxon>
        <taxon>Streptophyta</taxon>
        <taxon>Embryophyta</taxon>
        <taxon>Tracheophyta</taxon>
        <taxon>Spermatophyta</taxon>
        <taxon>Magnoliopsida</taxon>
        <taxon>eudicotyledons</taxon>
        <taxon>Gunneridae</taxon>
        <taxon>Pentapetalae</taxon>
        <taxon>asterids</taxon>
        <taxon>campanulids</taxon>
        <taxon>Escalloniales</taxon>
        <taxon>Escalloniaceae</taxon>
        <taxon>Escallonia</taxon>
    </lineage>
</organism>
<name>A0AA88S8X3_9ASTE</name>
<dbReference type="PANTHER" id="PTHR31852">
    <property type="entry name" value="LATE EMBRYOGENESIS ABUNDANT (LEA) HYDROXYPROLINE-RICH GLYCOPROTEIN FAMILY"/>
    <property type="match status" value="1"/>
</dbReference>
<evidence type="ECO:0000313" key="3">
    <source>
        <dbReference type="Proteomes" id="UP001187471"/>
    </source>
</evidence>
<dbReference type="InterPro" id="IPR055301">
    <property type="entry name" value="Lea14-like_2"/>
</dbReference>
<protein>
    <recommendedName>
        <fullName evidence="4">Late embryogenesis abundant protein LEA-2 subgroup domain-containing protein</fullName>
    </recommendedName>
</protein>
<keyword evidence="1" id="KW-1133">Transmembrane helix</keyword>
<feature type="transmembrane region" description="Helical" evidence="1">
    <location>
        <begin position="12"/>
        <end position="35"/>
    </location>
</feature>
<keyword evidence="3" id="KW-1185">Reference proteome</keyword>
<gene>
    <name evidence="2" type="ORF">RJ640_018973</name>
</gene>
<proteinExistence type="predicted"/>